<dbReference type="PROSITE" id="PS50011">
    <property type="entry name" value="PROTEIN_KINASE_DOM"/>
    <property type="match status" value="1"/>
</dbReference>
<evidence type="ECO:0000256" key="4">
    <source>
        <dbReference type="ARBA" id="ARBA00022536"/>
    </source>
</evidence>
<keyword evidence="7 24" id="KW-0732">Signal</keyword>
<dbReference type="EC" id="2.7.11.1" evidence="20"/>
<keyword evidence="28" id="KW-1185">Reference proteome</keyword>
<dbReference type="InterPro" id="IPR024171">
    <property type="entry name" value="SRK-like_kinase"/>
</dbReference>
<dbReference type="SMART" id="SM00108">
    <property type="entry name" value="B_lectin"/>
    <property type="match status" value="1"/>
</dbReference>
<evidence type="ECO:0000313" key="27">
    <source>
        <dbReference type="EMBL" id="KAD0332302.1"/>
    </source>
</evidence>
<evidence type="ECO:0000256" key="21">
    <source>
        <dbReference type="PROSITE-ProRule" id="PRU10141"/>
    </source>
</evidence>
<comment type="similarity">
    <text evidence="20">Belongs to the protein kinase superfamily. Ser/Thr protein kinase family.</text>
</comment>
<dbReference type="GO" id="GO:0005886">
    <property type="term" value="C:plasma membrane"/>
    <property type="evidence" value="ECO:0007669"/>
    <property type="project" value="UniProtKB-SubCell"/>
</dbReference>
<feature type="binding site" evidence="21">
    <location>
        <position position="506"/>
    </location>
    <ligand>
        <name>ATP</name>
        <dbReference type="ChEBI" id="CHEBI:30616"/>
    </ligand>
</feature>
<comment type="catalytic activity">
    <reaction evidence="19 20">
        <text>L-seryl-[protein] + ATP = O-phospho-L-seryl-[protein] + ADP + H(+)</text>
        <dbReference type="Rhea" id="RHEA:17989"/>
        <dbReference type="Rhea" id="RHEA-COMP:9863"/>
        <dbReference type="Rhea" id="RHEA-COMP:11604"/>
        <dbReference type="ChEBI" id="CHEBI:15378"/>
        <dbReference type="ChEBI" id="CHEBI:29999"/>
        <dbReference type="ChEBI" id="CHEBI:30616"/>
        <dbReference type="ChEBI" id="CHEBI:83421"/>
        <dbReference type="ChEBI" id="CHEBI:456216"/>
        <dbReference type="EC" id="2.7.11.1"/>
    </reaction>
</comment>
<keyword evidence="15" id="KW-1015">Disulfide bond</keyword>
<dbReference type="GO" id="GO:0004674">
    <property type="term" value="F:protein serine/threonine kinase activity"/>
    <property type="evidence" value="ECO:0007669"/>
    <property type="project" value="UniProtKB-KW"/>
</dbReference>
<evidence type="ECO:0000256" key="22">
    <source>
        <dbReference type="SAM" id="MobiDB-lite"/>
    </source>
</evidence>
<dbReference type="InterPro" id="IPR017441">
    <property type="entry name" value="Protein_kinase_ATP_BS"/>
</dbReference>
<dbReference type="CDD" id="cd00028">
    <property type="entry name" value="B_lectin"/>
    <property type="match status" value="1"/>
</dbReference>
<dbReference type="SUPFAM" id="SSF56112">
    <property type="entry name" value="Protein kinase-like (PK-like)"/>
    <property type="match status" value="1"/>
</dbReference>
<evidence type="ECO:0000259" key="25">
    <source>
        <dbReference type="PROSITE" id="PS50011"/>
    </source>
</evidence>
<evidence type="ECO:0000256" key="17">
    <source>
        <dbReference type="ARBA" id="ARBA00023180"/>
    </source>
</evidence>
<comment type="subcellular location">
    <subcellularLocation>
        <location evidence="1">Cell membrane</location>
        <topology evidence="1">Single-pass type I membrane protein</topology>
    </subcellularLocation>
</comment>
<evidence type="ECO:0000256" key="5">
    <source>
        <dbReference type="ARBA" id="ARBA00022679"/>
    </source>
</evidence>
<evidence type="ECO:0000256" key="23">
    <source>
        <dbReference type="SAM" id="Phobius"/>
    </source>
</evidence>
<evidence type="ECO:0000256" key="8">
    <source>
        <dbReference type="ARBA" id="ARBA00022734"/>
    </source>
</evidence>
<dbReference type="Gene3D" id="1.10.510.10">
    <property type="entry name" value="Transferase(Phosphotransferase) domain 1"/>
    <property type="match status" value="1"/>
</dbReference>
<reference evidence="27 28" key="1">
    <citation type="submission" date="2019-05" db="EMBL/GenBank/DDBJ databases">
        <title>Mikania micrantha, genome provides insights into the molecular mechanism of rapid growth.</title>
        <authorList>
            <person name="Liu B."/>
        </authorList>
    </citation>
    <scope>NUCLEOTIDE SEQUENCE [LARGE SCALE GENOMIC DNA]</scope>
    <source>
        <strain evidence="27">NLD-2019</strain>
        <tissue evidence="27">Leaf</tissue>
    </source>
</reference>
<dbReference type="PANTHER" id="PTHR47974">
    <property type="entry name" value="OS07G0415500 PROTEIN"/>
    <property type="match status" value="1"/>
</dbReference>
<keyword evidence="10 20" id="KW-0547">Nucleotide-binding</keyword>
<keyword evidence="17" id="KW-0325">Glycoprotein</keyword>
<dbReference type="GO" id="GO:0030246">
    <property type="term" value="F:carbohydrate binding"/>
    <property type="evidence" value="ECO:0007669"/>
    <property type="project" value="UniProtKB-KW"/>
</dbReference>
<feature type="transmembrane region" description="Helical" evidence="23">
    <location>
        <begin position="417"/>
        <end position="440"/>
    </location>
</feature>
<dbReference type="AlphaFoldDB" id="A0A5N6LC12"/>
<evidence type="ECO:0000256" key="18">
    <source>
        <dbReference type="ARBA" id="ARBA00047899"/>
    </source>
</evidence>
<keyword evidence="12 20" id="KW-0067">ATP-binding</keyword>
<dbReference type="PROSITE" id="PS00107">
    <property type="entry name" value="PROTEIN_KINASE_ATP"/>
    <property type="match status" value="1"/>
</dbReference>
<feature type="region of interest" description="Disordered" evidence="22">
    <location>
        <begin position="867"/>
        <end position="886"/>
    </location>
</feature>
<dbReference type="InterPro" id="IPR000858">
    <property type="entry name" value="S_locus_glycoprot_dom"/>
</dbReference>
<dbReference type="FunFam" id="1.10.510.10:FF:000384">
    <property type="entry name" value="G-type lectin S-receptor-like serine/threonine-protein kinase"/>
    <property type="match status" value="1"/>
</dbReference>
<keyword evidence="14 23" id="KW-0472">Membrane</keyword>
<dbReference type="SUPFAM" id="SSF51110">
    <property type="entry name" value="alpha-D-mannose-specific plant lectins"/>
    <property type="match status" value="2"/>
</dbReference>
<dbReference type="SMART" id="SM00220">
    <property type="entry name" value="S_TKc"/>
    <property type="match status" value="1"/>
</dbReference>
<sequence length="886" mass="96451">MIAFNPILPLILTTILFSVTTAADIRPGQSLSATNLTGNWNSPNNTFSFGFISDPSGAQFVAITYNGIPVWTAGGDAGATDSTASITLLPDGNLRLVNGSSGSVVWQSNTAGRGVTVGALDDSGNFVLRNGSASVWSTFENPSDTILPGQNFTVGNVLRSGLYSFHLNSSGNLTLRWNDTIVYWNLGLNSSVNANLTSPNLSLQSIGILSLSDPRLPNPVIMAYSSDYAEDNFRFTKLDNDGNLRIYSSSAGNQNIRWAAVSDQCQVFGYCGNLGICSYNGSNSICGCPSQNFDPIDPNDSRKGCRRKVEINECPSSSTMLELDNARFLTYPPELSSQEFSVGISACRLNCLVSGSCIASTALSDGTGMCYYKVPGFVSGYQSPALPSTSYLKVCGPVDPNPSVTSDNGTRWKLRPWVVVVVVLGTLFGLVIAELGLWFWCCRNNRKLGVLSAHYALLEYASGAPVQFSYKELQRATKGFKEKLGAGGFGAVYKGILANRTTVAVKQLEGIEQGEKQFRMEVATISSTHHLNLVRLIGFCSEGRHRLLVYEFMKNGSLDSFLFTNEEQLQTQSVKMLNWECRFNIALQTARGITYLHEECRDCIVHCDIKPENILLDENYNAKVSDFGLAKLVNPKDHRYRTLTSVRGTRGYLAPEWLANLPITSKSDVYSYGMVLLELVCGRRNFEVSEQTNRKKFSVWAYEEADKGNIEAIIDTKILNHEQADMDQVRRVIEVSFWCIQEQPSQRPMMGKVVQMLEGVTVVEKAPAPKAGTTIDGSIAGTSSVSTFALSVLQPSSSSSIQTPKGSSFASGANVEKVSSSLLHSDTISLFGADIDQKEGVQRFFNDGFGYGARNQWVSLLLKSQGSKEGKKMATIGDGRSGDETG</sequence>
<keyword evidence="2" id="KW-1003">Cell membrane</keyword>
<dbReference type="GO" id="GO:0005524">
    <property type="term" value="F:ATP binding"/>
    <property type="evidence" value="ECO:0007669"/>
    <property type="project" value="UniProtKB-UniRule"/>
</dbReference>
<evidence type="ECO:0000313" key="28">
    <source>
        <dbReference type="Proteomes" id="UP000326396"/>
    </source>
</evidence>
<dbReference type="InterPro" id="IPR011009">
    <property type="entry name" value="Kinase-like_dom_sf"/>
</dbReference>
<dbReference type="InterPro" id="IPR008271">
    <property type="entry name" value="Ser/Thr_kinase_AS"/>
</dbReference>
<evidence type="ECO:0000256" key="24">
    <source>
        <dbReference type="SAM" id="SignalP"/>
    </source>
</evidence>
<evidence type="ECO:0000256" key="15">
    <source>
        <dbReference type="ARBA" id="ARBA00023157"/>
    </source>
</evidence>
<dbReference type="Pfam" id="PF01453">
    <property type="entry name" value="B_lectin"/>
    <property type="match status" value="1"/>
</dbReference>
<dbReference type="CDD" id="cd14066">
    <property type="entry name" value="STKc_IRAK"/>
    <property type="match status" value="1"/>
</dbReference>
<dbReference type="InterPro" id="IPR001480">
    <property type="entry name" value="Bulb-type_lectin_dom"/>
</dbReference>
<dbReference type="PROSITE" id="PS00108">
    <property type="entry name" value="PROTEIN_KINASE_ST"/>
    <property type="match status" value="1"/>
</dbReference>
<dbReference type="PIRSF" id="PIRSF000641">
    <property type="entry name" value="SRK"/>
    <property type="match status" value="1"/>
</dbReference>
<dbReference type="PROSITE" id="PS50927">
    <property type="entry name" value="BULB_LECTIN"/>
    <property type="match status" value="2"/>
</dbReference>
<dbReference type="OrthoDB" id="1918782at2759"/>
<keyword evidence="6 23" id="KW-0812">Transmembrane</keyword>
<comment type="caution">
    <text evidence="27">The sequence shown here is derived from an EMBL/GenBank/DDBJ whole genome shotgun (WGS) entry which is preliminary data.</text>
</comment>
<feature type="signal peptide" evidence="24">
    <location>
        <begin position="1"/>
        <end position="22"/>
    </location>
</feature>
<dbReference type="Gene3D" id="3.30.200.20">
    <property type="entry name" value="Phosphorylase Kinase, domain 1"/>
    <property type="match status" value="1"/>
</dbReference>
<dbReference type="FunFam" id="2.90.10.10:FF:000025">
    <property type="entry name" value="G-type lectin S-receptor-like serine/threonine-protein kinase"/>
    <property type="match status" value="1"/>
</dbReference>
<keyword evidence="8" id="KW-0430">Lectin</keyword>
<keyword evidence="13 23" id="KW-1133">Transmembrane helix</keyword>
<gene>
    <name evidence="27" type="ORF">E3N88_44444</name>
</gene>
<evidence type="ECO:0000256" key="3">
    <source>
        <dbReference type="ARBA" id="ARBA00022527"/>
    </source>
</evidence>
<evidence type="ECO:0000256" key="14">
    <source>
        <dbReference type="ARBA" id="ARBA00023136"/>
    </source>
</evidence>
<proteinExistence type="inferred from homology"/>
<evidence type="ECO:0000256" key="20">
    <source>
        <dbReference type="PIRNR" id="PIRNR000641"/>
    </source>
</evidence>
<evidence type="ECO:0000256" key="7">
    <source>
        <dbReference type="ARBA" id="ARBA00022729"/>
    </source>
</evidence>
<keyword evidence="5 20" id="KW-0808">Transferase</keyword>
<evidence type="ECO:0000256" key="6">
    <source>
        <dbReference type="ARBA" id="ARBA00022692"/>
    </source>
</evidence>
<evidence type="ECO:0000256" key="1">
    <source>
        <dbReference type="ARBA" id="ARBA00004251"/>
    </source>
</evidence>
<organism evidence="27 28">
    <name type="scientific">Mikania micrantha</name>
    <name type="common">bitter vine</name>
    <dbReference type="NCBI Taxonomy" id="192012"/>
    <lineage>
        <taxon>Eukaryota</taxon>
        <taxon>Viridiplantae</taxon>
        <taxon>Streptophyta</taxon>
        <taxon>Embryophyta</taxon>
        <taxon>Tracheophyta</taxon>
        <taxon>Spermatophyta</taxon>
        <taxon>Magnoliopsida</taxon>
        <taxon>eudicotyledons</taxon>
        <taxon>Gunneridae</taxon>
        <taxon>Pentapetalae</taxon>
        <taxon>asterids</taxon>
        <taxon>campanulids</taxon>
        <taxon>Asterales</taxon>
        <taxon>Asteraceae</taxon>
        <taxon>Asteroideae</taxon>
        <taxon>Heliantheae alliance</taxon>
        <taxon>Eupatorieae</taxon>
        <taxon>Mikania</taxon>
    </lineage>
</organism>
<keyword evidence="16" id="KW-0675">Receptor</keyword>
<dbReference type="GO" id="GO:0106310">
    <property type="term" value="F:protein serine kinase activity"/>
    <property type="evidence" value="ECO:0007669"/>
    <property type="project" value="RHEA"/>
</dbReference>
<dbReference type="InterPro" id="IPR000719">
    <property type="entry name" value="Prot_kinase_dom"/>
</dbReference>
<accession>A0A5N6LC12</accession>
<keyword evidence="4" id="KW-0245">EGF-like domain</keyword>
<keyword evidence="11 20" id="KW-0418">Kinase</keyword>
<name>A0A5N6LC12_9ASTR</name>
<comment type="catalytic activity">
    <reaction evidence="18 20">
        <text>L-threonyl-[protein] + ATP = O-phospho-L-threonyl-[protein] + ADP + H(+)</text>
        <dbReference type="Rhea" id="RHEA:46608"/>
        <dbReference type="Rhea" id="RHEA-COMP:11060"/>
        <dbReference type="Rhea" id="RHEA-COMP:11605"/>
        <dbReference type="ChEBI" id="CHEBI:15378"/>
        <dbReference type="ChEBI" id="CHEBI:30013"/>
        <dbReference type="ChEBI" id="CHEBI:30616"/>
        <dbReference type="ChEBI" id="CHEBI:61977"/>
        <dbReference type="ChEBI" id="CHEBI:456216"/>
        <dbReference type="EC" id="2.7.11.1"/>
    </reaction>
</comment>
<feature type="chain" id="PRO_5024320525" description="Receptor-like serine/threonine-protein kinase" evidence="24">
    <location>
        <begin position="23"/>
        <end position="886"/>
    </location>
</feature>
<evidence type="ECO:0000256" key="12">
    <source>
        <dbReference type="ARBA" id="ARBA00022840"/>
    </source>
</evidence>
<dbReference type="FunFam" id="2.90.10.10:FF:000016">
    <property type="entry name" value="G-type lectin S-receptor-like serine/threonine-protein kinase"/>
    <property type="match status" value="1"/>
</dbReference>
<evidence type="ECO:0000256" key="10">
    <source>
        <dbReference type="ARBA" id="ARBA00022741"/>
    </source>
</evidence>
<dbReference type="InterPro" id="IPR036426">
    <property type="entry name" value="Bulb-type_lectin_dom_sf"/>
</dbReference>
<feature type="domain" description="Bulb-type lectin" evidence="26">
    <location>
        <begin position="143"/>
        <end position="259"/>
    </location>
</feature>
<feature type="domain" description="Bulb-type lectin" evidence="26">
    <location>
        <begin position="16"/>
        <end position="141"/>
    </location>
</feature>
<protein>
    <recommendedName>
        <fullName evidence="20">Receptor-like serine/threonine-protein kinase</fullName>
        <ecNumber evidence="20">2.7.11.1</ecNumber>
    </recommendedName>
</protein>
<evidence type="ECO:0000256" key="19">
    <source>
        <dbReference type="ARBA" id="ARBA00048679"/>
    </source>
</evidence>
<dbReference type="FunFam" id="3.30.200.20:FF:000059">
    <property type="entry name" value="S-receptor-like serine/threonine-protein kinase"/>
    <property type="match status" value="1"/>
</dbReference>
<evidence type="ECO:0000256" key="16">
    <source>
        <dbReference type="ARBA" id="ARBA00023170"/>
    </source>
</evidence>
<dbReference type="Proteomes" id="UP000326396">
    <property type="component" value="Unassembled WGS sequence"/>
</dbReference>
<dbReference type="GO" id="GO:0048544">
    <property type="term" value="P:recognition of pollen"/>
    <property type="evidence" value="ECO:0007669"/>
    <property type="project" value="InterPro"/>
</dbReference>
<dbReference type="Pfam" id="PF00069">
    <property type="entry name" value="Pkinase"/>
    <property type="match status" value="1"/>
</dbReference>
<feature type="domain" description="Protein kinase" evidence="25">
    <location>
        <begin position="478"/>
        <end position="760"/>
    </location>
</feature>
<dbReference type="PANTHER" id="PTHR47974:SF9">
    <property type="entry name" value="RECEPTOR-LIKE SERINE_THREONINE-PROTEIN KINASE"/>
    <property type="match status" value="1"/>
</dbReference>
<evidence type="ECO:0000259" key="26">
    <source>
        <dbReference type="PROSITE" id="PS50927"/>
    </source>
</evidence>
<dbReference type="Gene3D" id="2.90.10.10">
    <property type="entry name" value="Bulb-type lectin domain"/>
    <property type="match status" value="2"/>
</dbReference>
<evidence type="ECO:0000256" key="11">
    <source>
        <dbReference type="ARBA" id="ARBA00022777"/>
    </source>
</evidence>
<keyword evidence="3 20" id="KW-0723">Serine/threonine-protein kinase</keyword>
<evidence type="ECO:0000256" key="2">
    <source>
        <dbReference type="ARBA" id="ARBA00022475"/>
    </source>
</evidence>
<dbReference type="EMBL" id="SZYD01001768">
    <property type="protein sequence ID" value="KAD0332302.1"/>
    <property type="molecule type" value="Genomic_DNA"/>
</dbReference>
<evidence type="ECO:0000256" key="9">
    <source>
        <dbReference type="ARBA" id="ARBA00022737"/>
    </source>
</evidence>
<keyword evidence="9" id="KW-0677">Repeat</keyword>
<dbReference type="Pfam" id="PF00954">
    <property type="entry name" value="S_locus_glycop"/>
    <property type="match status" value="1"/>
</dbReference>
<evidence type="ECO:0000256" key="13">
    <source>
        <dbReference type="ARBA" id="ARBA00022989"/>
    </source>
</evidence>